<evidence type="ECO:0000256" key="5">
    <source>
        <dbReference type="ARBA" id="ARBA00022679"/>
    </source>
</evidence>
<dbReference type="EMBL" id="LSEF01000041">
    <property type="protein sequence ID" value="OAF17722.1"/>
    <property type="molecule type" value="Genomic_DNA"/>
</dbReference>
<evidence type="ECO:0000256" key="1">
    <source>
        <dbReference type="ARBA" id="ARBA00001946"/>
    </source>
</evidence>
<keyword evidence="8" id="KW-0460">Magnesium</keyword>
<keyword evidence="7" id="KW-0274">FAD</keyword>
<dbReference type="EC" id="2.7.1.180" evidence="2"/>
<evidence type="ECO:0000256" key="6">
    <source>
        <dbReference type="ARBA" id="ARBA00022723"/>
    </source>
</evidence>
<dbReference type="InterPro" id="IPR024932">
    <property type="entry name" value="ApbE"/>
</dbReference>
<evidence type="ECO:0000256" key="10">
    <source>
        <dbReference type="ARBA" id="ARBA00048540"/>
    </source>
</evidence>
<evidence type="ECO:0000313" key="11">
    <source>
        <dbReference type="EMBL" id="OAF17722.1"/>
    </source>
</evidence>
<comment type="cofactor">
    <cofactor evidence="1">
        <name>Mg(2+)</name>
        <dbReference type="ChEBI" id="CHEBI:18420"/>
    </cofactor>
</comment>
<dbReference type="SUPFAM" id="SSF143631">
    <property type="entry name" value="ApbE-like"/>
    <property type="match status" value="1"/>
</dbReference>
<evidence type="ECO:0000256" key="3">
    <source>
        <dbReference type="ARBA" id="ARBA00016337"/>
    </source>
</evidence>
<dbReference type="GO" id="GO:0016740">
    <property type="term" value="F:transferase activity"/>
    <property type="evidence" value="ECO:0007669"/>
    <property type="project" value="UniProtKB-KW"/>
</dbReference>
<name>A0A176ZCT6_9BRAD</name>
<evidence type="ECO:0000256" key="4">
    <source>
        <dbReference type="ARBA" id="ARBA00022630"/>
    </source>
</evidence>
<comment type="catalytic activity">
    <reaction evidence="10">
        <text>L-threonyl-[protein] + FAD = FMN-L-threonyl-[protein] + AMP + H(+)</text>
        <dbReference type="Rhea" id="RHEA:36847"/>
        <dbReference type="Rhea" id="RHEA-COMP:11060"/>
        <dbReference type="Rhea" id="RHEA-COMP:11061"/>
        <dbReference type="ChEBI" id="CHEBI:15378"/>
        <dbReference type="ChEBI" id="CHEBI:30013"/>
        <dbReference type="ChEBI" id="CHEBI:57692"/>
        <dbReference type="ChEBI" id="CHEBI:74257"/>
        <dbReference type="ChEBI" id="CHEBI:456215"/>
        <dbReference type="EC" id="2.7.1.180"/>
    </reaction>
</comment>
<reference evidence="11 12" key="1">
    <citation type="submission" date="2016-02" db="EMBL/GenBank/DDBJ databases">
        <title>Draft genome sequence of the strain BR 10247T Bradyrhizobium neotropicale isolated from nodules of Centrolobium paraense.</title>
        <authorList>
            <person name="Simoes-Araujo J.L."/>
            <person name="Barauna A.C."/>
            <person name="Silva K."/>
            <person name="Zilli J.E."/>
        </authorList>
    </citation>
    <scope>NUCLEOTIDE SEQUENCE [LARGE SCALE GENOMIC DNA]</scope>
    <source>
        <strain evidence="11 12">BR 10247</strain>
    </source>
</reference>
<gene>
    <name evidence="11" type="ORF">AXW67_07365</name>
</gene>
<dbReference type="RefSeq" id="WP_063678159.1">
    <property type="nucleotide sequence ID" value="NZ_LSEF01000041.1"/>
</dbReference>
<evidence type="ECO:0000256" key="9">
    <source>
        <dbReference type="ARBA" id="ARBA00031306"/>
    </source>
</evidence>
<evidence type="ECO:0000256" key="7">
    <source>
        <dbReference type="ARBA" id="ARBA00022827"/>
    </source>
</evidence>
<accession>A0A176ZCT6</accession>
<proteinExistence type="predicted"/>
<dbReference type="GO" id="GO:0046872">
    <property type="term" value="F:metal ion binding"/>
    <property type="evidence" value="ECO:0007669"/>
    <property type="project" value="UniProtKB-KW"/>
</dbReference>
<protein>
    <recommendedName>
        <fullName evidence="3">FAD:protein FMN transferase</fullName>
        <ecNumber evidence="2">2.7.1.180</ecNumber>
    </recommendedName>
    <alternativeName>
        <fullName evidence="9">Flavin transferase</fullName>
    </alternativeName>
</protein>
<evidence type="ECO:0000256" key="8">
    <source>
        <dbReference type="ARBA" id="ARBA00022842"/>
    </source>
</evidence>
<keyword evidence="4" id="KW-0285">Flavoprotein</keyword>
<dbReference type="GeneID" id="32587086"/>
<evidence type="ECO:0000313" key="12">
    <source>
        <dbReference type="Proteomes" id="UP000077173"/>
    </source>
</evidence>
<keyword evidence="5" id="KW-0808">Transferase</keyword>
<comment type="caution">
    <text evidence="11">The sequence shown here is derived from an EMBL/GenBank/DDBJ whole genome shotgun (WGS) entry which is preliminary data.</text>
</comment>
<dbReference type="Pfam" id="PF02424">
    <property type="entry name" value="ApbE"/>
    <property type="match status" value="1"/>
</dbReference>
<dbReference type="InterPro" id="IPR003374">
    <property type="entry name" value="ApbE-like_sf"/>
</dbReference>
<dbReference type="AlphaFoldDB" id="A0A176ZCT6"/>
<dbReference type="Gene3D" id="3.10.520.10">
    <property type="entry name" value="ApbE-like domains"/>
    <property type="match status" value="1"/>
</dbReference>
<organism evidence="11 12">
    <name type="scientific">Bradyrhizobium neotropicale</name>
    <dbReference type="NCBI Taxonomy" id="1497615"/>
    <lineage>
        <taxon>Bacteria</taxon>
        <taxon>Pseudomonadati</taxon>
        <taxon>Pseudomonadota</taxon>
        <taxon>Alphaproteobacteria</taxon>
        <taxon>Hyphomicrobiales</taxon>
        <taxon>Nitrobacteraceae</taxon>
        <taxon>Bradyrhizobium</taxon>
    </lineage>
</organism>
<dbReference type="Proteomes" id="UP000077173">
    <property type="component" value="Unassembled WGS sequence"/>
</dbReference>
<dbReference type="PANTHER" id="PTHR30040:SF2">
    <property type="entry name" value="FAD:PROTEIN FMN TRANSFERASE"/>
    <property type="match status" value="1"/>
</dbReference>
<evidence type="ECO:0000256" key="2">
    <source>
        <dbReference type="ARBA" id="ARBA00011955"/>
    </source>
</evidence>
<dbReference type="PANTHER" id="PTHR30040">
    <property type="entry name" value="THIAMINE BIOSYNTHESIS LIPOPROTEIN APBE"/>
    <property type="match status" value="1"/>
</dbReference>
<keyword evidence="12" id="KW-1185">Reference proteome</keyword>
<keyword evidence="6" id="KW-0479">Metal-binding</keyword>
<sequence>MRRARPLLGTFVEIEANGLVDSALDRAIAHAFEAIERVHRLMSFHDPDSDISRLNRHAASAPVAVDPWTMKVLRKARKLYQATDGLFDCAVGHEAIERGLLPSLGLDQLERGTFAALECVSATAIRFSTRIAIDLGGIAKGFAVDRAVATLRAHGVRDALVNAGGDMRVMGETPQPVHIRCPDDERHLLRVGLLRNAAIATSAAGATVRKGSVQAAPAATFASDPEGAAYSVVAPTCLLADALTKVLVQLRDPHAACFGRFGAMAFVTASGEIKGRAV</sequence>